<feature type="region of interest" description="Disordered" evidence="2">
    <location>
        <begin position="97"/>
        <end position="123"/>
    </location>
</feature>
<gene>
    <name evidence="4" type="ORF">J1605_021472</name>
</gene>
<dbReference type="InterPro" id="IPR022247">
    <property type="entry name" value="Casein_kinase-1_gamma_C"/>
</dbReference>
<dbReference type="Proteomes" id="UP001159641">
    <property type="component" value="Unassembled WGS sequence"/>
</dbReference>
<evidence type="ECO:0000256" key="1">
    <source>
        <dbReference type="ARBA" id="ARBA00022679"/>
    </source>
</evidence>
<name>A0AB34HI03_ESCRO</name>
<protein>
    <recommendedName>
        <fullName evidence="3">Casein kinase 1 gamma C-terminal domain-containing protein</fullName>
    </recommendedName>
</protein>
<evidence type="ECO:0000313" key="4">
    <source>
        <dbReference type="EMBL" id="KAJ8790395.1"/>
    </source>
</evidence>
<accession>A0AB34HI03</accession>
<evidence type="ECO:0000256" key="2">
    <source>
        <dbReference type="SAM" id="MobiDB-lite"/>
    </source>
</evidence>
<keyword evidence="1" id="KW-0808">Transferase</keyword>
<keyword evidence="5" id="KW-1185">Reference proteome</keyword>
<comment type="caution">
    <text evidence="4">The sequence shown here is derived from an EMBL/GenBank/DDBJ whole genome shotgun (WGS) entry which is preliminary data.</text>
</comment>
<dbReference type="EMBL" id="JAIQCJ010001357">
    <property type="protein sequence ID" value="KAJ8790395.1"/>
    <property type="molecule type" value="Genomic_DNA"/>
</dbReference>
<proteinExistence type="predicted"/>
<dbReference type="Pfam" id="PF12605">
    <property type="entry name" value="CK1gamma_C"/>
    <property type="match status" value="1"/>
</dbReference>
<dbReference type="GO" id="GO:0004674">
    <property type="term" value="F:protein serine/threonine kinase activity"/>
    <property type="evidence" value="ECO:0007669"/>
    <property type="project" value="InterPro"/>
</dbReference>
<feature type="compositionally biased region" description="Polar residues" evidence="2">
    <location>
        <begin position="106"/>
        <end position="123"/>
    </location>
</feature>
<evidence type="ECO:0000259" key="3">
    <source>
        <dbReference type="Pfam" id="PF12605"/>
    </source>
</evidence>
<sequence length="123" mass="13252">MPRSDWACEPQLLSLRVWSLCSAAREATMVVSSTNGELNVDDPTGAHSNAPITAHAEVEVVEEANRCLSKRGFLFQRQQYGAGTQAKGCGRAVAVEGIRPQPHPKQGQSLNPVWHSSSLGKLS</sequence>
<organism evidence="4 5">
    <name type="scientific">Eschrichtius robustus</name>
    <name type="common">California gray whale</name>
    <name type="synonym">Eschrichtius gibbosus</name>
    <dbReference type="NCBI Taxonomy" id="9764"/>
    <lineage>
        <taxon>Eukaryota</taxon>
        <taxon>Metazoa</taxon>
        <taxon>Chordata</taxon>
        <taxon>Craniata</taxon>
        <taxon>Vertebrata</taxon>
        <taxon>Euteleostomi</taxon>
        <taxon>Mammalia</taxon>
        <taxon>Eutheria</taxon>
        <taxon>Laurasiatheria</taxon>
        <taxon>Artiodactyla</taxon>
        <taxon>Whippomorpha</taxon>
        <taxon>Cetacea</taxon>
        <taxon>Mysticeti</taxon>
        <taxon>Eschrichtiidae</taxon>
        <taxon>Eschrichtius</taxon>
    </lineage>
</organism>
<reference evidence="4 5" key="1">
    <citation type="submission" date="2022-11" db="EMBL/GenBank/DDBJ databases">
        <title>Whole genome sequence of Eschrichtius robustus ER-17-0199.</title>
        <authorList>
            <person name="Bruniche-Olsen A."/>
            <person name="Black A.N."/>
            <person name="Fields C.J."/>
            <person name="Walden K."/>
            <person name="Dewoody J.A."/>
        </authorList>
    </citation>
    <scope>NUCLEOTIDE SEQUENCE [LARGE SCALE GENOMIC DNA]</scope>
    <source>
        <strain evidence="4">ER-17-0199</strain>
        <tissue evidence="4">Blubber</tissue>
    </source>
</reference>
<evidence type="ECO:0000313" key="5">
    <source>
        <dbReference type="Proteomes" id="UP001159641"/>
    </source>
</evidence>
<feature type="domain" description="Casein kinase 1 gamma C-terminal" evidence="3">
    <location>
        <begin position="23"/>
        <end position="52"/>
    </location>
</feature>
<dbReference type="AlphaFoldDB" id="A0AB34HI03"/>